<reference evidence="6 7" key="1">
    <citation type="submission" date="2018-03" db="EMBL/GenBank/DDBJ databases">
        <title>Draft Genome Sequences of the Obligatory Marine Myxobacteria Enhygromyxa salina SWB007.</title>
        <authorList>
            <person name="Poehlein A."/>
            <person name="Moghaddam J.A."/>
            <person name="Harms H."/>
            <person name="Alanjari M."/>
            <person name="Koenig G.M."/>
            <person name="Daniel R."/>
            <person name="Schaeberle T.F."/>
        </authorList>
    </citation>
    <scope>NUCLEOTIDE SEQUENCE [LARGE SCALE GENOMIC DNA]</scope>
    <source>
        <strain evidence="6 7">SWB007</strain>
    </source>
</reference>
<dbReference type="PROSITE" id="PS50011">
    <property type="entry name" value="PROTEIN_KINASE_DOM"/>
    <property type="match status" value="1"/>
</dbReference>
<dbReference type="SUPFAM" id="SSF52540">
    <property type="entry name" value="P-loop containing nucleoside triphosphate hydrolases"/>
    <property type="match status" value="1"/>
</dbReference>
<dbReference type="Pfam" id="PF02518">
    <property type="entry name" value="HATPase_c"/>
    <property type="match status" value="1"/>
</dbReference>
<evidence type="ECO:0000256" key="2">
    <source>
        <dbReference type="ARBA" id="ARBA00012438"/>
    </source>
</evidence>
<dbReference type="Proteomes" id="UP000238823">
    <property type="component" value="Unassembled WGS sequence"/>
</dbReference>
<dbReference type="PROSITE" id="PS50109">
    <property type="entry name" value="HIS_KIN"/>
    <property type="match status" value="1"/>
</dbReference>
<dbReference type="EC" id="2.7.13.3" evidence="2"/>
<dbReference type="GO" id="GO:0000155">
    <property type="term" value="F:phosphorelay sensor kinase activity"/>
    <property type="evidence" value="ECO:0007669"/>
    <property type="project" value="InterPro"/>
</dbReference>
<evidence type="ECO:0000259" key="4">
    <source>
        <dbReference type="PROSITE" id="PS50011"/>
    </source>
</evidence>
<gene>
    <name evidence="6" type="primary">zraS_6</name>
    <name evidence="6" type="ORF">ENSA7_55030</name>
</gene>
<dbReference type="CDD" id="cd00082">
    <property type="entry name" value="HisKA"/>
    <property type="match status" value="1"/>
</dbReference>
<dbReference type="InterPro" id="IPR003018">
    <property type="entry name" value="GAF"/>
</dbReference>
<dbReference type="PANTHER" id="PTHR43642:SF1">
    <property type="entry name" value="HYBRID SIGNAL TRANSDUCTION HISTIDINE KINASE G"/>
    <property type="match status" value="1"/>
</dbReference>
<dbReference type="InterPro" id="IPR041664">
    <property type="entry name" value="AAA_16"/>
</dbReference>
<dbReference type="SUPFAM" id="SSF55874">
    <property type="entry name" value="ATPase domain of HSP90 chaperone/DNA topoisomerase II/histidine kinase"/>
    <property type="match status" value="1"/>
</dbReference>
<dbReference type="InterPro" id="IPR004358">
    <property type="entry name" value="Sig_transdc_His_kin-like_C"/>
</dbReference>
<organism evidence="6 7">
    <name type="scientific">Enhygromyxa salina</name>
    <dbReference type="NCBI Taxonomy" id="215803"/>
    <lineage>
        <taxon>Bacteria</taxon>
        <taxon>Pseudomonadati</taxon>
        <taxon>Myxococcota</taxon>
        <taxon>Polyangia</taxon>
        <taxon>Nannocystales</taxon>
        <taxon>Nannocystaceae</taxon>
        <taxon>Enhygromyxa</taxon>
    </lineage>
</organism>
<dbReference type="InterPro" id="IPR011009">
    <property type="entry name" value="Kinase-like_dom_sf"/>
</dbReference>
<sequence length="1801" mass="199336">MLDLPAYEILESLHNEPATTLHRGTQRENKRRVLIKTLNDEYPTLRDIASLTREYELCKGLELPGVTKPLALQKHGNALALVLEDVDGVPVSALMSQAVLSHADAIHIAIGLARIIAQLHAHHVIHKNIQPCNVFYDRETKRVALVNFFIASQLSRESPRVNNPTQLEGNLHYISPEQTGRMNRAVDHRTDFYSLGVLLYQLLTDQLPFDAEDPMELVHAHIARAPESPGALDPALAGPISAVVMKLLAKTGEDRYQSGRGVEADLERCLVSLTETAPNADFLLASEDRFDRLELPQKLYGRSKELARLLDAFERVAAGGTEMVVVAGYSGIGKSSLVHEVHKPIVRRSGHFISGKFDQYKRNIPYDSIVQAFQEMVRQLLADSPEAIARWRQQLLLALGSNAKVIIDMIPQVELIAGPAPAVPMLDPIATQNRLDLALEQFIGVFADARHPLVLFLDDLQWADSASLRLIQRLLNDPDAHHLLLIGAYRDNEVGVEHPLALALGELDARDVSVERIELAALGQSDVGQFVADALHCERAHARSLADILYARSAGNPFFLGQLLEFLESDGALHFDHQRGDWDWNIERIKAVAVGDNVVDLMVAKLSLLPKRTQEVLELAACLGNRFELDVLSVVSESDTQEVANALWVALSEELILPLNDQYQVPMALAPELLTDGAREIGYKFLHDRVHQAAHALISASQRPQLHLKIGRLLARHAGTAGLEENIFEIVNNLNIAHDLIESSQERFELARLNLIAGRRARNSAAYSTARVYFNQGLALIGANCWELDASLSLDLHVDAIEAEYLNNDIERAATLSSVALEHTTDRLDEARVQRLRLKFLISRNDLHRAIEVALAILAKLGIHVEALADDPQALAHQFSEGLRAQGKRIADLPDFPDITDPQLLMGLEILTVMNAPAFLAAPALWPKVCFMMANLCVTHGNSFASGFIYVYIGNILCGMLDEVEDGYAIGRIAQDLSERYYAKPLRVQASIPYNLAIRHWKEPLTRTIAPYYDGIQDALAIGDLAFAGFHATDYCSIPLLSGDLPLDELLERQVKYIAMSRKLGQDWPVEYMLVWQQLVLNLLGQSADQLRMVGEAFDEDVSVANYEAQPSPTILFAYYLAKCWLAYMFDEHEAVLRHAAAALRHELGHQGFATVPVFYFYYGLALLSSAHSNEGETRDGLLERADVVIAKMGHWAEHGPDNYMHKHRLLLAEREGYFGDPLQAMDDYDRAIEGARVQGFLQEEALAHERAGDFYQRLDRDRIARIYLRSAVHCYSRWGARAKVAQLQAQFDALQLRRGESSSGGMSPQSRSTGELLDLNAVIRTSQALAGEIILERLLEKIMTTVITSAGAQRGFLLVERDARWEIQIGAEVDSGELRVQKGAELGGDGPGTLVSMAIVNYVTRTRSAVVLANAAREGRYIQDPYVIARQPTSVLCIPLLDRGRLCGLLYLENNLSTDVFTTDRVELLEMLSAQAAISIENARLYETLEDYSHNLEDKVSERTQKLEERNDELAVALETLEAAQARIIAQEKLASLGVLTSGIAHEIRNPLNFINNFAQLIIDIDEDLDEALEPVLNASATEVRDAVYKVRLDLKHSARAINQHGKRAQKILDDMHMLASHEQRKTQAIDVNLLVKDALVLAHHGAKAQDASLEVEALTEFDPALGPLEAVPADLNRALLNIMGNAFYAAHAHRHDRASGSPSQVVILTKGAAEHVEISVSDNGPGIPDEMLGKIFNPFFTTKPTDAGTGLGLSISHDIIVQLHGGSIDVLSEPGGPTRFVIRLPKRAPPVQPSQPPSR</sequence>
<dbReference type="InterPro" id="IPR000719">
    <property type="entry name" value="Prot_kinase_dom"/>
</dbReference>
<dbReference type="InterPro" id="IPR003661">
    <property type="entry name" value="HisK_dim/P_dom"/>
</dbReference>
<dbReference type="Pfam" id="PF00512">
    <property type="entry name" value="HisKA"/>
    <property type="match status" value="1"/>
</dbReference>
<protein>
    <recommendedName>
        <fullName evidence="2">histidine kinase</fullName>
        <ecNumber evidence="2">2.7.13.3</ecNumber>
    </recommendedName>
</protein>
<dbReference type="SMART" id="SM00065">
    <property type="entry name" value="GAF"/>
    <property type="match status" value="1"/>
</dbReference>
<dbReference type="GO" id="GO:0005524">
    <property type="term" value="F:ATP binding"/>
    <property type="evidence" value="ECO:0007669"/>
    <property type="project" value="InterPro"/>
</dbReference>
<comment type="caution">
    <text evidence="6">The sequence shown here is derived from an EMBL/GenBank/DDBJ whole genome shotgun (WGS) entry which is preliminary data.</text>
</comment>
<evidence type="ECO:0000259" key="5">
    <source>
        <dbReference type="PROSITE" id="PS50109"/>
    </source>
</evidence>
<dbReference type="InterPro" id="IPR027417">
    <property type="entry name" value="P-loop_NTPase"/>
</dbReference>
<dbReference type="SMART" id="SM00387">
    <property type="entry name" value="HATPase_c"/>
    <property type="match status" value="1"/>
</dbReference>
<dbReference type="InterPro" id="IPR003594">
    <property type="entry name" value="HATPase_dom"/>
</dbReference>
<feature type="domain" description="Histidine kinase" evidence="5">
    <location>
        <begin position="1544"/>
        <end position="1790"/>
    </location>
</feature>
<dbReference type="OrthoDB" id="5476122at2"/>
<dbReference type="Gene3D" id="3.30.565.10">
    <property type="entry name" value="Histidine kinase-like ATPase, C-terminal domain"/>
    <property type="match status" value="1"/>
</dbReference>
<keyword evidence="3" id="KW-0597">Phosphoprotein</keyword>
<dbReference type="SUPFAM" id="SSF55781">
    <property type="entry name" value="GAF domain-like"/>
    <property type="match status" value="1"/>
</dbReference>
<dbReference type="Pfam" id="PF01590">
    <property type="entry name" value="GAF"/>
    <property type="match status" value="1"/>
</dbReference>
<dbReference type="PANTHER" id="PTHR43642">
    <property type="entry name" value="HYBRID SIGNAL TRANSDUCTION HISTIDINE KINASE G"/>
    <property type="match status" value="1"/>
</dbReference>
<dbReference type="EMBL" id="PVNL01000111">
    <property type="protein sequence ID" value="PRQ02674.1"/>
    <property type="molecule type" value="Genomic_DNA"/>
</dbReference>
<dbReference type="SUPFAM" id="SSF56112">
    <property type="entry name" value="Protein kinase-like (PK-like)"/>
    <property type="match status" value="1"/>
</dbReference>
<dbReference type="SMART" id="SM00220">
    <property type="entry name" value="S_TKc"/>
    <property type="match status" value="1"/>
</dbReference>
<dbReference type="InterPro" id="IPR036097">
    <property type="entry name" value="HisK_dim/P_sf"/>
</dbReference>
<evidence type="ECO:0000256" key="1">
    <source>
        <dbReference type="ARBA" id="ARBA00000085"/>
    </source>
</evidence>
<evidence type="ECO:0000256" key="3">
    <source>
        <dbReference type="ARBA" id="ARBA00022553"/>
    </source>
</evidence>
<dbReference type="PRINTS" id="PR00344">
    <property type="entry name" value="BCTRLSENSOR"/>
</dbReference>
<dbReference type="RefSeq" id="WP_106092384.1">
    <property type="nucleotide sequence ID" value="NZ_PVNL01000111.1"/>
</dbReference>
<dbReference type="Pfam" id="PF13191">
    <property type="entry name" value="AAA_16"/>
    <property type="match status" value="1"/>
</dbReference>
<dbReference type="Gene3D" id="3.40.50.300">
    <property type="entry name" value="P-loop containing nucleotide triphosphate hydrolases"/>
    <property type="match status" value="1"/>
</dbReference>
<comment type="catalytic activity">
    <reaction evidence="1">
        <text>ATP + protein L-histidine = ADP + protein N-phospho-L-histidine.</text>
        <dbReference type="EC" id="2.7.13.3"/>
    </reaction>
</comment>
<dbReference type="InterPro" id="IPR053159">
    <property type="entry name" value="Hybrid_Histidine_Kinase"/>
</dbReference>
<dbReference type="Gene3D" id="1.10.510.10">
    <property type="entry name" value="Transferase(Phosphotransferase) domain 1"/>
    <property type="match status" value="1"/>
</dbReference>
<dbReference type="CDD" id="cd14014">
    <property type="entry name" value="STKc_PknB_like"/>
    <property type="match status" value="1"/>
</dbReference>
<dbReference type="Gene3D" id="1.10.287.130">
    <property type="match status" value="1"/>
</dbReference>
<accession>A0A2S9YC36</accession>
<dbReference type="InterPro" id="IPR036890">
    <property type="entry name" value="HATPase_C_sf"/>
</dbReference>
<feature type="domain" description="Protein kinase" evidence="4">
    <location>
        <begin position="7"/>
        <end position="270"/>
    </location>
</feature>
<evidence type="ECO:0000313" key="6">
    <source>
        <dbReference type="EMBL" id="PRQ02674.1"/>
    </source>
</evidence>
<dbReference type="Gene3D" id="3.30.450.40">
    <property type="match status" value="1"/>
</dbReference>
<name>A0A2S9YC36_9BACT</name>
<evidence type="ECO:0000313" key="7">
    <source>
        <dbReference type="Proteomes" id="UP000238823"/>
    </source>
</evidence>
<dbReference type="SUPFAM" id="SSF47384">
    <property type="entry name" value="Homodimeric domain of signal transducing histidine kinase"/>
    <property type="match status" value="1"/>
</dbReference>
<dbReference type="InterPro" id="IPR005467">
    <property type="entry name" value="His_kinase_dom"/>
</dbReference>
<dbReference type="InterPro" id="IPR029016">
    <property type="entry name" value="GAF-like_dom_sf"/>
</dbReference>
<dbReference type="Pfam" id="PF00069">
    <property type="entry name" value="Pkinase"/>
    <property type="match status" value="1"/>
</dbReference>
<dbReference type="SMART" id="SM00388">
    <property type="entry name" value="HisKA"/>
    <property type="match status" value="1"/>
</dbReference>
<keyword evidence="6" id="KW-0808">Transferase</keyword>
<proteinExistence type="predicted"/>